<keyword evidence="2" id="KW-0732">Signal</keyword>
<keyword evidence="4" id="KW-1185">Reference proteome</keyword>
<evidence type="ECO:0000313" key="3">
    <source>
        <dbReference type="EMBL" id="OAA57889.1"/>
    </source>
</evidence>
<dbReference type="PANTHER" id="PTHR28023:SF1">
    <property type="entry name" value="UPF0357 PROTEIN YCL012C"/>
    <property type="match status" value="1"/>
</dbReference>
<gene>
    <name evidence="3" type="ORF">SPI_06774</name>
</gene>
<reference evidence="3 4" key="1">
    <citation type="journal article" date="2016" name="Genome Biol. Evol.">
        <title>Divergent and convergent evolution of fungal pathogenicity.</title>
        <authorList>
            <person name="Shang Y."/>
            <person name="Xiao G."/>
            <person name="Zheng P."/>
            <person name="Cen K."/>
            <person name="Zhan S."/>
            <person name="Wang C."/>
        </authorList>
    </citation>
    <scope>NUCLEOTIDE SEQUENCE [LARGE SCALE GENOMIC DNA]</scope>
    <source>
        <strain evidence="3 4">RCEF 264</strain>
    </source>
</reference>
<accession>A0A167QRG7</accession>
<organism evidence="3 4">
    <name type="scientific">Niveomyces insectorum RCEF 264</name>
    <dbReference type="NCBI Taxonomy" id="1081102"/>
    <lineage>
        <taxon>Eukaryota</taxon>
        <taxon>Fungi</taxon>
        <taxon>Dikarya</taxon>
        <taxon>Ascomycota</taxon>
        <taxon>Pezizomycotina</taxon>
        <taxon>Sordariomycetes</taxon>
        <taxon>Hypocreomycetidae</taxon>
        <taxon>Hypocreales</taxon>
        <taxon>Cordycipitaceae</taxon>
        <taxon>Niveomyces</taxon>
    </lineage>
</organism>
<evidence type="ECO:0000256" key="1">
    <source>
        <dbReference type="ARBA" id="ARBA00008325"/>
    </source>
</evidence>
<dbReference type="InterPro" id="IPR018559">
    <property type="entry name" value="DUF2015"/>
</dbReference>
<name>A0A167QRG7_9HYPO</name>
<sequence>MALFLYGLALLTIIAGSLLYWTRQHWAPPVATAVQALRDRVASFAPASLRSPFAYTRLPSTFAGDAEAGLSSSTFDLAGNITDGDEGRAGLDDASKAAILKIMKKRRLPFDEARKAYMEQRFRANGIGADGRPRDPKFVSFS</sequence>
<evidence type="ECO:0000313" key="4">
    <source>
        <dbReference type="Proteomes" id="UP000076874"/>
    </source>
</evidence>
<evidence type="ECO:0000256" key="2">
    <source>
        <dbReference type="ARBA" id="ARBA00022729"/>
    </source>
</evidence>
<dbReference type="PANTHER" id="PTHR28023">
    <property type="entry name" value="UPF0357 PROTEIN YCL012C"/>
    <property type="match status" value="1"/>
</dbReference>
<dbReference type="AlphaFoldDB" id="A0A167QRG7"/>
<comment type="similarity">
    <text evidence="1">Belongs to the UPF0357 family.</text>
</comment>
<protein>
    <submittedName>
        <fullName evidence="3">Protein</fullName>
    </submittedName>
</protein>
<dbReference type="EMBL" id="AZHD01000013">
    <property type="protein sequence ID" value="OAA57889.1"/>
    <property type="molecule type" value="Genomic_DNA"/>
</dbReference>
<dbReference type="Pfam" id="PF09435">
    <property type="entry name" value="DUF2015"/>
    <property type="match status" value="1"/>
</dbReference>
<dbReference type="OrthoDB" id="447314at2759"/>
<comment type="caution">
    <text evidence="3">The sequence shown here is derived from an EMBL/GenBank/DDBJ whole genome shotgun (WGS) entry which is preliminary data.</text>
</comment>
<dbReference type="Proteomes" id="UP000076874">
    <property type="component" value="Unassembled WGS sequence"/>
</dbReference>
<proteinExistence type="inferred from homology"/>